<dbReference type="PANTHER" id="PTHR43787:SF3">
    <property type="entry name" value="ARYLSULFATASE REGULATORY PROTEIN"/>
    <property type="match status" value="1"/>
</dbReference>
<dbReference type="Proteomes" id="UP000007812">
    <property type="component" value="Chromosome"/>
</dbReference>
<dbReference type="GO" id="GO:0051539">
    <property type="term" value="F:4 iron, 4 sulfur cluster binding"/>
    <property type="evidence" value="ECO:0007669"/>
    <property type="project" value="UniProtKB-KW"/>
</dbReference>
<dbReference type="InterPro" id="IPR023867">
    <property type="entry name" value="Sulphatase_maturase_rSAM"/>
</dbReference>
<evidence type="ECO:0000256" key="5">
    <source>
        <dbReference type="ARBA" id="ARBA00023004"/>
    </source>
</evidence>
<organism evidence="8 9">
    <name type="scientific">Metallosphaera cuprina (strain Ar-4)</name>
    <dbReference type="NCBI Taxonomy" id="1006006"/>
    <lineage>
        <taxon>Archaea</taxon>
        <taxon>Thermoproteota</taxon>
        <taxon>Thermoprotei</taxon>
        <taxon>Sulfolobales</taxon>
        <taxon>Sulfolobaceae</taxon>
        <taxon>Metallosphaera</taxon>
    </lineage>
</organism>
<dbReference type="RefSeq" id="WP_013738182.1">
    <property type="nucleotide sequence ID" value="NC_015435.1"/>
</dbReference>
<proteinExistence type="predicted"/>
<dbReference type="InterPro" id="IPR007197">
    <property type="entry name" value="rSAM"/>
</dbReference>
<accession>F4FZJ4</accession>
<dbReference type="SUPFAM" id="SSF102114">
    <property type="entry name" value="Radical SAM enzymes"/>
    <property type="match status" value="1"/>
</dbReference>
<protein>
    <submittedName>
        <fullName evidence="8">Radical SAM domain-containing protein</fullName>
    </submittedName>
</protein>
<dbReference type="OrthoDB" id="5620at2157"/>
<dbReference type="EMBL" id="CP002656">
    <property type="protein sequence ID" value="AEB95684.1"/>
    <property type="molecule type" value="Genomic_DNA"/>
</dbReference>
<dbReference type="AlphaFoldDB" id="F4FZJ4"/>
<dbReference type="eggNOG" id="arCOG00945">
    <property type="taxonomic scope" value="Archaea"/>
</dbReference>
<keyword evidence="5" id="KW-0408">Iron</keyword>
<dbReference type="InterPro" id="IPR013785">
    <property type="entry name" value="Aldolase_TIM"/>
</dbReference>
<reference evidence="8 9" key="1">
    <citation type="journal article" date="2011" name="J. Bacteriol.">
        <title>Complete genome sequence of Metallosphaera cuprina, a metal sulfide-oxidizing archaeon from a hot spring.</title>
        <authorList>
            <person name="Liu L.J."/>
            <person name="You X.Y."/>
            <person name="Zheng H."/>
            <person name="Wang S."/>
            <person name="Jiang C.Y."/>
            <person name="Liu S.J."/>
        </authorList>
    </citation>
    <scope>NUCLEOTIDE SEQUENCE [LARGE SCALE GENOMIC DNA]</scope>
    <source>
        <strain evidence="8 9">Ar-4</strain>
    </source>
</reference>
<keyword evidence="2" id="KW-0004">4Fe-4S</keyword>
<evidence type="ECO:0000313" key="9">
    <source>
        <dbReference type="Proteomes" id="UP000007812"/>
    </source>
</evidence>
<dbReference type="UniPathway" id="UPA00782"/>
<keyword evidence="3" id="KW-0949">S-adenosyl-L-methionine</keyword>
<keyword evidence="4" id="KW-0479">Metal-binding</keyword>
<evidence type="ECO:0000256" key="1">
    <source>
        <dbReference type="ARBA" id="ARBA00001966"/>
    </source>
</evidence>
<evidence type="ECO:0000313" key="8">
    <source>
        <dbReference type="EMBL" id="AEB95684.1"/>
    </source>
</evidence>
<feature type="domain" description="Radical SAM core" evidence="7">
    <location>
        <begin position="66"/>
        <end position="286"/>
    </location>
</feature>
<name>F4FZJ4_METCR</name>
<dbReference type="PANTHER" id="PTHR43787">
    <property type="entry name" value="FEMO COFACTOR BIOSYNTHESIS PROTEIN NIFB-RELATED"/>
    <property type="match status" value="1"/>
</dbReference>
<dbReference type="NCBIfam" id="TIGR04085">
    <property type="entry name" value="rSAM_more_4Fe4S"/>
    <property type="match status" value="1"/>
</dbReference>
<dbReference type="GO" id="GO:0046872">
    <property type="term" value="F:metal ion binding"/>
    <property type="evidence" value="ECO:0007669"/>
    <property type="project" value="UniProtKB-KW"/>
</dbReference>
<dbReference type="GeneID" id="10493770"/>
<dbReference type="PROSITE" id="PS01305">
    <property type="entry name" value="MOAA_NIFB_PQQE"/>
    <property type="match status" value="1"/>
</dbReference>
<dbReference type="GO" id="GO:0016491">
    <property type="term" value="F:oxidoreductase activity"/>
    <property type="evidence" value="ECO:0007669"/>
    <property type="project" value="InterPro"/>
</dbReference>
<dbReference type="SFLD" id="SFLDG01067">
    <property type="entry name" value="SPASM/twitch_domain_containing"/>
    <property type="match status" value="1"/>
</dbReference>
<dbReference type="Pfam" id="PF04055">
    <property type="entry name" value="Radical_SAM"/>
    <property type="match status" value="1"/>
</dbReference>
<dbReference type="STRING" id="1006006.Mcup_1581"/>
<dbReference type="InterPro" id="IPR000385">
    <property type="entry name" value="MoaA_NifB_PqqE_Fe-S-bd_CS"/>
</dbReference>
<dbReference type="InterPro" id="IPR058240">
    <property type="entry name" value="rSAM_sf"/>
</dbReference>
<comment type="cofactor">
    <cofactor evidence="1">
        <name>[4Fe-4S] cluster</name>
        <dbReference type="ChEBI" id="CHEBI:49883"/>
    </cofactor>
</comment>
<evidence type="ECO:0000256" key="6">
    <source>
        <dbReference type="ARBA" id="ARBA00023014"/>
    </source>
</evidence>
<dbReference type="SFLD" id="SFLDG01386">
    <property type="entry name" value="main_SPASM_domain-containing"/>
    <property type="match status" value="1"/>
</dbReference>
<dbReference type="KEGG" id="mcn:Mcup_1581"/>
<evidence type="ECO:0000256" key="4">
    <source>
        <dbReference type="ARBA" id="ARBA00022723"/>
    </source>
</evidence>
<sequence>MVLSKFNVFIDNIIFNTLTGYAMELDKDEIERLKKGDVPDHLKDIIEEGFSSGDEDLQDLVESISKKPVLEPTLLLTYNCNFDCVYCFQKGFRRAISVSENVMRGFVNYIKRKEGGRKVRVTFFGGEPLLELRKIEDISKSLSGLKYSFSVVTNGSLLTKSVAERLISLGLSHVQITLDGPREVHDKRRHYLDGRGSYEVILNNLRNLQDIVNVILRINVDVKNLDEVDVLFSELRERGITNIRLDPHFVHSNVFRNEWWDNVIPRDQEAEVLERFWEKARAHGFKIPHDVFRLGLCVAHVDEDIVVDPEGRVYPCWAFSGNPLYVKGRLTEQGDLIILNERLIGKNSLILSPKCKTCPFLPLCMGGCRFLSMLEGKGYHGLDCRRETYERLVNLVSRIMR</sequence>
<gene>
    <name evidence="8" type="ordered locus">Mcup_1581</name>
</gene>
<dbReference type="SFLD" id="SFLDG01384">
    <property type="entry name" value="thioether_bond_formation_requi"/>
    <property type="match status" value="1"/>
</dbReference>
<dbReference type="PATRIC" id="fig|1006006.8.peg.1577"/>
<dbReference type="InterPro" id="IPR023885">
    <property type="entry name" value="4Fe4S-binding_SPASM_dom"/>
</dbReference>
<dbReference type="HOGENOM" id="CLU_009273_3_1_2"/>
<evidence type="ECO:0000256" key="2">
    <source>
        <dbReference type="ARBA" id="ARBA00022485"/>
    </source>
</evidence>
<evidence type="ECO:0000256" key="3">
    <source>
        <dbReference type="ARBA" id="ARBA00022691"/>
    </source>
</evidence>
<keyword evidence="6" id="KW-0411">Iron-sulfur</keyword>
<keyword evidence="9" id="KW-1185">Reference proteome</keyword>
<dbReference type="SFLD" id="SFLDS00029">
    <property type="entry name" value="Radical_SAM"/>
    <property type="match status" value="1"/>
</dbReference>
<evidence type="ECO:0000259" key="7">
    <source>
        <dbReference type="PROSITE" id="PS51918"/>
    </source>
</evidence>
<dbReference type="PROSITE" id="PS51918">
    <property type="entry name" value="RADICAL_SAM"/>
    <property type="match status" value="1"/>
</dbReference>
<dbReference type="Gene3D" id="3.20.20.70">
    <property type="entry name" value="Aldolase class I"/>
    <property type="match status" value="1"/>
</dbReference>
<dbReference type="CDD" id="cd01335">
    <property type="entry name" value="Radical_SAM"/>
    <property type="match status" value="1"/>
</dbReference>